<dbReference type="Pfam" id="PF14577">
    <property type="entry name" value="SEO_C"/>
    <property type="match status" value="1"/>
</dbReference>
<comment type="caution">
    <text evidence="2">The sequence shown here is derived from an EMBL/GenBank/DDBJ whole genome shotgun (WGS) entry which is preliminary data.</text>
</comment>
<organism evidence="2 3">
    <name type="scientific">Quillaja saponaria</name>
    <name type="common">Soap bark tree</name>
    <dbReference type="NCBI Taxonomy" id="32244"/>
    <lineage>
        <taxon>Eukaryota</taxon>
        <taxon>Viridiplantae</taxon>
        <taxon>Streptophyta</taxon>
        <taxon>Embryophyta</taxon>
        <taxon>Tracheophyta</taxon>
        <taxon>Spermatophyta</taxon>
        <taxon>Magnoliopsida</taxon>
        <taxon>eudicotyledons</taxon>
        <taxon>Gunneridae</taxon>
        <taxon>Pentapetalae</taxon>
        <taxon>rosids</taxon>
        <taxon>fabids</taxon>
        <taxon>Fabales</taxon>
        <taxon>Quillajaceae</taxon>
        <taxon>Quillaja</taxon>
    </lineage>
</organism>
<dbReference type="InterPro" id="IPR027944">
    <property type="entry name" value="SEO_C"/>
</dbReference>
<evidence type="ECO:0000313" key="2">
    <source>
        <dbReference type="EMBL" id="KAJ7956133.1"/>
    </source>
</evidence>
<evidence type="ECO:0000313" key="3">
    <source>
        <dbReference type="Proteomes" id="UP001163823"/>
    </source>
</evidence>
<name>A0AAD7LDI6_QUISA</name>
<dbReference type="PANTHER" id="PTHR33232:SF20">
    <property type="entry name" value="PROTEIN SIEVE ELEMENT OCCLUSION B-LIKE"/>
    <property type="match status" value="1"/>
</dbReference>
<dbReference type="EMBL" id="JARAOO010000009">
    <property type="protein sequence ID" value="KAJ7956133.1"/>
    <property type="molecule type" value="Genomic_DNA"/>
</dbReference>
<dbReference type="AlphaFoldDB" id="A0AAD7LDI6"/>
<evidence type="ECO:0000259" key="1">
    <source>
        <dbReference type="Pfam" id="PF14577"/>
    </source>
</evidence>
<dbReference type="PANTHER" id="PTHR33232">
    <property type="entry name" value="PROTEIN SIEVE ELEMENT OCCLUSION B-LIKE"/>
    <property type="match status" value="1"/>
</dbReference>
<keyword evidence="3" id="KW-1185">Reference proteome</keyword>
<gene>
    <name evidence="2" type="ORF">O6P43_022623</name>
</gene>
<reference evidence="2" key="1">
    <citation type="journal article" date="2023" name="Science">
        <title>Elucidation of the pathway for biosynthesis of saponin adjuvants from the soapbark tree.</title>
        <authorList>
            <person name="Reed J."/>
            <person name="Orme A."/>
            <person name="El-Demerdash A."/>
            <person name="Owen C."/>
            <person name="Martin L.B.B."/>
            <person name="Misra R.C."/>
            <person name="Kikuchi S."/>
            <person name="Rejzek M."/>
            <person name="Martin A.C."/>
            <person name="Harkess A."/>
            <person name="Leebens-Mack J."/>
            <person name="Louveau T."/>
            <person name="Stephenson M.J."/>
            <person name="Osbourn A."/>
        </authorList>
    </citation>
    <scope>NUCLEOTIDE SEQUENCE</scope>
    <source>
        <strain evidence="2">S10</strain>
    </source>
</reference>
<dbReference type="InterPro" id="IPR039299">
    <property type="entry name" value="SEOA"/>
</dbReference>
<dbReference type="GO" id="GO:0010088">
    <property type="term" value="P:phloem development"/>
    <property type="evidence" value="ECO:0007669"/>
    <property type="project" value="InterPro"/>
</dbReference>
<feature type="domain" description="Sieve element occlusion C-terminal" evidence="1">
    <location>
        <begin position="140"/>
        <end position="258"/>
    </location>
</feature>
<dbReference type="Proteomes" id="UP001163823">
    <property type="component" value="Chromosome 9"/>
</dbReference>
<accession>A0AAD7LDI6</accession>
<dbReference type="KEGG" id="qsa:O6P43_022623"/>
<protein>
    <submittedName>
        <fullName evidence="2">Protein SIEVE ELEMENT OCCLUSION B-like</fullName>
    </submittedName>
</protein>
<proteinExistence type="predicted"/>
<sequence length="260" mass="29708">MIAPAIIKYIKEEWNFSKRLTLVALDPQGRVSPNALNMLWIWGNLAFPFTREKEETLWKAETWGLELLLDGIDSTTLNWIQERRVICMYGGEDIEWIRKFTSMAKAVATEAGIPFGMFYVGKSNAKERMQKMIATFGVEKLQYGKGVENDDHIRNEVMTVLTFDGSDQGWAIFSRGPNEMIRCRVDTAVDTLAQFKNWQGDVETLGFVLAFGKYHTTLQSPHHCNRLILPGSTGGIPEQVVCAECGRHMEKYFMYRCCVE</sequence>